<proteinExistence type="predicted"/>
<evidence type="ECO:0000313" key="1">
    <source>
        <dbReference type="EMBL" id="JAV94837.1"/>
    </source>
</evidence>
<dbReference type="AlphaFoldDB" id="A0A1Y1NGM5"/>
<sequence length="213" mass="24667">MLPWSPNRRELITWKYRNYKKRLQVGPPKQLDETSSQLGETSRARFTTRGASWRRMVVSQPAPPGIGYLMEELTRELQLPNERIGKAFMPAVTPGGVQMGQLYDMVQYHAGHHNSELANFRVIWELPQTFFTQQLREPMRQLLGQTTLLVLFAFSYLACYTEPKDVVDFDSDFRCEEFLLPDFVMEESIRDMEGEADWKGMIAPSHKGPPPRP</sequence>
<organism evidence="1">
    <name type="scientific">Photinus pyralis</name>
    <name type="common">Common eastern firefly</name>
    <name type="synonym">Lampyris pyralis</name>
    <dbReference type="NCBI Taxonomy" id="7054"/>
    <lineage>
        <taxon>Eukaryota</taxon>
        <taxon>Metazoa</taxon>
        <taxon>Ecdysozoa</taxon>
        <taxon>Arthropoda</taxon>
        <taxon>Hexapoda</taxon>
        <taxon>Insecta</taxon>
        <taxon>Pterygota</taxon>
        <taxon>Neoptera</taxon>
        <taxon>Endopterygota</taxon>
        <taxon>Coleoptera</taxon>
        <taxon>Polyphaga</taxon>
        <taxon>Elateriformia</taxon>
        <taxon>Elateroidea</taxon>
        <taxon>Lampyridae</taxon>
        <taxon>Lampyrinae</taxon>
        <taxon>Photinus</taxon>
    </lineage>
</organism>
<protein>
    <submittedName>
        <fullName evidence="1">Uncharacterized protein</fullName>
    </submittedName>
</protein>
<reference evidence="1" key="1">
    <citation type="journal article" date="2016" name="Sci. Rep.">
        <title>Molecular characterization of firefly nuptial gifts: a multi-omics approach sheds light on postcopulatory sexual selection.</title>
        <authorList>
            <person name="Al-Wathiqui N."/>
            <person name="Fallon T.R."/>
            <person name="South A."/>
            <person name="Weng J.K."/>
            <person name="Lewis S.M."/>
        </authorList>
    </citation>
    <scope>NUCLEOTIDE SEQUENCE</scope>
</reference>
<dbReference type="EMBL" id="GEZM01008208">
    <property type="protein sequence ID" value="JAV94837.1"/>
    <property type="molecule type" value="Transcribed_RNA"/>
</dbReference>
<accession>A0A1Y1NGM5</accession>
<name>A0A1Y1NGM5_PHOPY</name>